<dbReference type="InterPro" id="IPR015867">
    <property type="entry name" value="N-reg_PII/ATP_PRibTrfase_C"/>
</dbReference>
<sequence length="293" mass="32519">MVYAEATKQKRIHKHLVSLICVILSALIMAANIKSFVRAGDLFPGGFTGLTVLIQRIASEYFHFEISYTLVNVTLNAIPAVIGYKTIGRKFTFYSLLMVFLSGLFVDFFPNIAITSDRLLVSVFGGMINGVAICVALHGKASSGGTDFIAVYLSNKFNASSWGTVLALNAIMLSVAGVLFGWEAALYSIIFQFVSTNVINYLHKDYSKATLNIITTKPDEIINPLMAYTHHAISRFEGVGCYSKTPRTLLYIVVSESEVKDVVHFVRQYDPQAFINIQRSEGLEGRFYHEPIE</sequence>
<dbReference type="EMBL" id="DVMJ01000017">
    <property type="protein sequence ID" value="HIU12935.1"/>
    <property type="molecule type" value="Genomic_DNA"/>
</dbReference>
<dbReference type="CDD" id="cd16380">
    <property type="entry name" value="YitT_C"/>
    <property type="match status" value="1"/>
</dbReference>
<evidence type="ECO:0000256" key="6">
    <source>
        <dbReference type="SAM" id="Phobius"/>
    </source>
</evidence>
<evidence type="ECO:0000256" key="1">
    <source>
        <dbReference type="ARBA" id="ARBA00004651"/>
    </source>
</evidence>
<name>A0A9D1HLM1_9FIRM</name>
<dbReference type="InterPro" id="IPR019264">
    <property type="entry name" value="DUF2179"/>
</dbReference>
<accession>A0A9D1HLM1</accession>
<dbReference type="InterPro" id="IPR051461">
    <property type="entry name" value="UPF0750_membrane"/>
</dbReference>
<keyword evidence="4 6" id="KW-1133">Transmembrane helix</keyword>
<comment type="subcellular location">
    <subcellularLocation>
        <location evidence="1">Cell membrane</location>
        <topology evidence="1">Multi-pass membrane protein</topology>
    </subcellularLocation>
</comment>
<dbReference type="InterPro" id="IPR003740">
    <property type="entry name" value="YitT"/>
</dbReference>
<dbReference type="GO" id="GO:0005886">
    <property type="term" value="C:plasma membrane"/>
    <property type="evidence" value="ECO:0007669"/>
    <property type="project" value="UniProtKB-SubCell"/>
</dbReference>
<reference evidence="8" key="1">
    <citation type="submission" date="2020-10" db="EMBL/GenBank/DDBJ databases">
        <authorList>
            <person name="Gilroy R."/>
        </authorList>
    </citation>
    <scope>NUCLEOTIDE SEQUENCE</scope>
    <source>
        <strain evidence="8">CHK195-11698</strain>
    </source>
</reference>
<dbReference type="Gene3D" id="3.30.70.120">
    <property type="match status" value="1"/>
</dbReference>
<evidence type="ECO:0000313" key="8">
    <source>
        <dbReference type="EMBL" id="HIU12935.1"/>
    </source>
</evidence>
<keyword evidence="5 6" id="KW-0472">Membrane</keyword>
<dbReference type="AlphaFoldDB" id="A0A9D1HLM1"/>
<keyword evidence="3 6" id="KW-0812">Transmembrane</keyword>
<proteinExistence type="predicted"/>
<evidence type="ECO:0000259" key="7">
    <source>
        <dbReference type="Pfam" id="PF10035"/>
    </source>
</evidence>
<dbReference type="Pfam" id="PF02588">
    <property type="entry name" value="YitT_membrane"/>
    <property type="match status" value="1"/>
</dbReference>
<dbReference type="Proteomes" id="UP000824175">
    <property type="component" value="Unassembled WGS sequence"/>
</dbReference>
<feature type="transmembrane region" description="Helical" evidence="6">
    <location>
        <begin position="159"/>
        <end position="179"/>
    </location>
</feature>
<dbReference type="PANTHER" id="PTHR33545">
    <property type="entry name" value="UPF0750 MEMBRANE PROTEIN YITT-RELATED"/>
    <property type="match status" value="1"/>
</dbReference>
<feature type="domain" description="DUF2179" evidence="7">
    <location>
        <begin position="234"/>
        <end position="279"/>
    </location>
</feature>
<dbReference type="Pfam" id="PF10035">
    <property type="entry name" value="DUF2179"/>
    <property type="match status" value="1"/>
</dbReference>
<evidence type="ECO:0000256" key="5">
    <source>
        <dbReference type="ARBA" id="ARBA00023136"/>
    </source>
</evidence>
<evidence type="ECO:0000256" key="2">
    <source>
        <dbReference type="ARBA" id="ARBA00022475"/>
    </source>
</evidence>
<gene>
    <name evidence="8" type="ORF">IAD15_02570</name>
</gene>
<feature type="transmembrane region" description="Helical" evidence="6">
    <location>
        <begin position="119"/>
        <end position="138"/>
    </location>
</feature>
<evidence type="ECO:0000256" key="4">
    <source>
        <dbReference type="ARBA" id="ARBA00022989"/>
    </source>
</evidence>
<evidence type="ECO:0000256" key="3">
    <source>
        <dbReference type="ARBA" id="ARBA00022692"/>
    </source>
</evidence>
<dbReference type="PIRSF" id="PIRSF006483">
    <property type="entry name" value="Membrane_protein_YitT"/>
    <property type="match status" value="1"/>
</dbReference>
<dbReference type="PANTHER" id="PTHR33545:SF5">
    <property type="entry name" value="UPF0750 MEMBRANE PROTEIN YITT"/>
    <property type="match status" value="1"/>
</dbReference>
<evidence type="ECO:0000313" key="9">
    <source>
        <dbReference type="Proteomes" id="UP000824175"/>
    </source>
</evidence>
<comment type="caution">
    <text evidence="8">The sequence shown here is derived from an EMBL/GenBank/DDBJ whole genome shotgun (WGS) entry which is preliminary data.</text>
</comment>
<feature type="transmembrane region" description="Helical" evidence="6">
    <location>
        <begin position="91"/>
        <end position="113"/>
    </location>
</feature>
<feature type="transmembrane region" description="Helical" evidence="6">
    <location>
        <begin position="12"/>
        <end position="33"/>
    </location>
</feature>
<protein>
    <submittedName>
        <fullName evidence="8">YitT family protein</fullName>
    </submittedName>
</protein>
<keyword evidence="2" id="KW-1003">Cell membrane</keyword>
<reference evidence="8" key="2">
    <citation type="journal article" date="2021" name="PeerJ">
        <title>Extensive microbial diversity within the chicken gut microbiome revealed by metagenomics and culture.</title>
        <authorList>
            <person name="Gilroy R."/>
            <person name="Ravi A."/>
            <person name="Getino M."/>
            <person name="Pursley I."/>
            <person name="Horton D.L."/>
            <person name="Alikhan N.F."/>
            <person name="Baker D."/>
            <person name="Gharbi K."/>
            <person name="Hall N."/>
            <person name="Watson M."/>
            <person name="Adriaenssens E.M."/>
            <person name="Foster-Nyarko E."/>
            <person name="Jarju S."/>
            <person name="Secka A."/>
            <person name="Antonio M."/>
            <person name="Oren A."/>
            <person name="Chaudhuri R.R."/>
            <person name="La Ragione R."/>
            <person name="Hildebrand F."/>
            <person name="Pallen M.J."/>
        </authorList>
    </citation>
    <scope>NUCLEOTIDE SEQUENCE</scope>
    <source>
        <strain evidence="8">CHK195-11698</strain>
    </source>
</reference>
<organism evidence="8 9">
    <name type="scientific">Candidatus Fimiplasma intestinipullorum</name>
    <dbReference type="NCBI Taxonomy" id="2840825"/>
    <lineage>
        <taxon>Bacteria</taxon>
        <taxon>Bacillati</taxon>
        <taxon>Bacillota</taxon>
        <taxon>Clostridia</taxon>
        <taxon>Eubacteriales</taxon>
        <taxon>Candidatus Fimiplasma</taxon>
    </lineage>
</organism>